<organism evidence="1 2">
    <name type="scientific">Catharanthus roseus</name>
    <name type="common">Madagascar periwinkle</name>
    <name type="synonym">Vinca rosea</name>
    <dbReference type="NCBI Taxonomy" id="4058"/>
    <lineage>
        <taxon>Eukaryota</taxon>
        <taxon>Viridiplantae</taxon>
        <taxon>Streptophyta</taxon>
        <taxon>Embryophyta</taxon>
        <taxon>Tracheophyta</taxon>
        <taxon>Spermatophyta</taxon>
        <taxon>Magnoliopsida</taxon>
        <taxon>eudicotyledons</taxon>
        <taxon>Gunneridae</taxon>
        <taxon>Pentapetalae</taxon>
        <taxon>asterids</taxon>
        <taxon>lamiids</taxon>
        <taxon>Gentianales</taxon>
        <taxon>Apocynaceae</taxon>
        <taxon>Rauvolfioideae</taxon>
        <taxon>Vinceae</taxon>
        <taxon>Catharanthinae</taxon>
        <taxon>Catharanthus</taxon>
    </lineage>
</organism>
<evidence type="ECO:0000313" key="2">
    <source>
        <dbReference type="Proteomes" id="UP001060085"/>
    </source>
</evidence>
<dbReference type="Proteomes" id="UP001060085">
    <property type="component" value="Linkage Group LG06"/>
</dbReference>
<protein>
    <submittedName>
        <fullName evidence="1">Uncharacterized protein</fullName>
    </submittedName>
</protein>
<dbReference type="EMBL" id="CM044706">
    <property type="protein sequence ID" value="KAI5657602.1"/>
    <property type="molecule type" value="Genomic_DNA"/>
</dbReference>
<name>A0ACC0AC92_CATRO</name>
<reference evidence="2" key="1">
    <citation type="journal article" date="2023" name="Nat. Plants">
        <title>Single-cell RNA sequencing provides a high-resolution roadmap for understanding the multicellular compartmentation of specialized metabolism.</title>
        <authorList>
            <person name="Sun S."/>
            <person name="Shen X."/>
            <person name="Li Y."/>
            <person name="Li Y."/>
            <person name="Wang S."/>
            <person name="Li R."/>
            <person name="Zhang H."/>
            <person name="Shen G."/>
            <person name="Guo B."/>
            <person name="Wei J."/>
            <person name="Xu J."/>
            <person name="St-Pierre B."/>
            <person name="Chen S."/>
            <person name="Sun C."/>
        </authorList>
    </citation>
    <scope>NUCLEOTIDE SEQUENCE [LARGE SCALE GENOMIC DNA]</scope>
</reference>
<comment type="caution">
    <text evidence="1">The sequence shown here is derived from an EMBL/GenBank/DDBJ whole genome shotgun (WGS) entry which is preliminary data.</text>
</comment>
<proteinExistence type="predicted"/>
<keyword evidence="2" id="KW-1185">Reference proteome</keyword>
<sequence>MYTSNKKFLLRRILMKCNCLLLLRGRCKKPNCPPARSSIVALLSFPTFDKRVIFKEYELSPRAAELTSLLESRISNFYTNFQVNEIDRVVSVGDGIACVYGLKEIQAGEIVEFSSGALRLEVGILSNATTLRSQSRQGDSRVWCSFEGKGGISKNGTNSRARVQAQGTSLVNFLCAPLLWRTPQGTRVSGGRSAVLVNLKVFARTVWHINRLWERLKEKPITTLMAMALINGEEQIPAPIVPRECIGSSFLERSGNCDDETPCFSLSKSLGRVVLHTSKKFKAPFIEGLEILEGCLLIDTDSMQGKESHYSIQASSGRNSQFGTRYSGMSTAFKLVELEPYANENQEKKEMNLDSHSQGHIYTALFFGFDVWDRSHLAKKVVKPKPYFTENTLLRGSPIRTVNLLSLGPFESSAGRSRKIQRRSNSSLYVNRIGCASPVVNLQDVPEGLDRHSFSITANPCQIYS</sequence>
<evidence type="ECO:0000313" key="1">
    <source>
        <dbReference type="EMBL" id="KAI5657602.1"/>
    </source>
</evidence>
<accession>A0ACC0AC92</accession>
<gene>
    <name evidence="1" type="ORF">M9H77_26395</name>
</gene>